<evidence type="ECO:0000313" key="2">
    <source>
        <dbReference type="EMBL" id="ETW81046.1"/>
    </source>
</evidence>
<dbReference type="RefSeq" id="XP_009547726.1">
    <property type="nucleotide sequence ID" value="XM_009549431.1"/>
</dbReference>
<dbReference type="eggNOG" id="ENOG502RZXK">
    <property type="taxonomic scope" value="Eukaryota"/>
</dbReference>
<gene>
    <name evidence="2" type="ORF">HETIRDRAFT_452487</name>
</gene>
<reference evidence="2 3" key="1">
    <citation type="journal article" date="2012" name="New Phytol.">
        <title>Insight into trade-off between wood decay and parasitism from the genome of a fungal forest pathogen.</title>
        <authorList>
            <person name="Olson A."/>
            <person name="Aerts A."/>
            <person name="Asiegbu F."/>
            <person name="Belbahri L."/>
            <person name="Bouzid O."/>
            <person name="Broberg A."/>
            <person name="Canback B."/>
            <person name="Coutinho P.M."/>
            <person name="Cullen D."/>
            <person name="Dalman K."/>
            <person name="Deflorio G."/>
            <person name="van Diepen L.T."/>
            <person name="Dunand C."/>
            <person name="Duplessis S."/>
            <person name="Durling M."/>
            <person name="Gonthier P."/>
            <person name="Grimwood J."/>
            <person name="Fossdal C.G."/>
            <person name="Hansson D."/>
            <person name="Henrissat B."/>
            <person name="Hietala A."/>
            <person name="Himmelstrand K."/>
            <person name="Hoffmeister D."/>
            <person name="Hogberg N."/>
            <person name="James T.Y."/>
            <person name="Karlsson M."/>
            <person name="Kohler A."/>
            <person name="Kues U."/>
            <person name="Lee Y.H."/>
            <person name="Lin Y.C."/>
            <person name="Lind M."/>
            <person name="Lindquist E."/>
            <person name="Lombard V."/>
            <person name="Lucas S."/>
            <person name="Lunden K."/>
            <person name="Morin E."/>
            <person name="Murat C."/>
            <person name="Park J."/>
            <person name="Raffaello T."/>
            <person name="Rouze P."/>
            <person name="Salamov A."/>
            <person name="Schmutz J."/>
            <person name="Solheim H."/>
            <person name="Stahlberg J."/>
            <person name="Velez H."/>
            <person name="de Vries R.P."/>
            <person name="Wiebenga A."/>
            <person name="Woodward S."/>
            <person name="Yakovlev I."/>
            <person name="Garbelotto M."/>
            <person name="Martin F."/>
            <person name="Grigoriev I.V."/>
            <person name="Stenlid J."/>
        </authorList>
    </citation>
    <scope>NUCLEOTIDE SEQUENCE [LARGE SCALE GENOMIC DNA]</scope>
    <source>
        <strain evidence="2 3">TC 32-1</strain>
    </source>
</reference>
<keyword evidence="3" id="KW-1185">Reference proteome</keyword>
<dbReference type="HOGENOM" id="CLU_061244_1_1_1"/>
<evidence type="ECO:0000313" key="3">
    <source>
        <dbReference type="Proteomes" id="UP000030671"/>
    </source>
</evidence>
<proteinExistence type="predicted"/>
<dbReference type="AlphaFoldDB" id="W4K7J8"/>
<dbReference type="OrthoDB" id="2310204at2759"/>
<dbReference type="STRING" id="747525.W4K7J8"/>
<evidence type="ECO:0000256" key="1">
    <source>
        <dbReference type="SAM" id="SignalP"/>
    </source>
</evidence>
<protein>
    <submittedName>
        <fullName evidence="2">Uncharacterized protein</fullName>
    </submittedName>
</protein>
<accession>W4K7J8</accession>
<dbReference type="KEGG" id="hir:HETIRDRAFT_452487"/>
<name>W4K7J8_HETIT</name>
<feature type="signal peptide" evidence="1">
    <location>
        <begin position="1"/>
        <end position="19"/>
    </location>
</feature>
<dbReference type="Proteomes" id="UP000030671">
    <property type="component" value="Unassembled WGS sequence"/>
</dbReference>
<dbReference type="InParanoid" id="W4K7J8"/>
<keyword evidence="1" id="KW-0732">Signal</keyword>
<sequence length="226" mass="23202">MARIAIWCFLAAQATATLASSGLNIKRAVSFFDPNAGGGSMLDSVGGDLGEPLNVIISGLSSAAVLTDDGFLNYARSIGFSIECFGIHLGAPQTANLGDGNGSLNQTIELRQDYGNSDVGTCLESLIGGNHFRMWRQNGPSANSGALFLAVSKEENVTEGHTIVPDGYNIGRDDLVSAAAGTTSFDGVSYTTVAENLTGLLAPGSTGVNHGIATDGTTKLLTVTIV</sequence>
<organism evidence="2 3">
    <name type="scientific">Heterobasidion irregulare (strain TC 32-1)</name>
    <dbReference type="NCBI Taxonomy" id="747525"/>
    <lineage>
        <taxon>Eukaryota</taxon>
        <taxon>Fungi</taxon>
        <taxon>Dikarya</taxon>
        <taxon>Basidiomycota</taxon>
        <taxon>Agaricomycotina</taxon>
        <taxon>Agaricomycetes</taxon>
        <taxon>Russulales</taxon>
        <taxon>Bondarzewiaceae</taxon>
        <taxon>Heterobasidion</taxon>
        <taxon>Heterobasidion annosum species complex</taxon>
    </lineage>
</organism>
<feature type="chain" id="PRO_5004844055" evidence="1">
    <location>
        <begin position="20"/>
        <end position="226"/>
    </location>
</feature>
<dbReference type="GeneID" id="20676259"/>
<dbReference type="EMBL" id="KI925459">
    <property type="protein sequence ID" value="ETW81046.1"/>
    <property type="molecule type" value="Genomic_DNA"/>
</dbReference>